<dbReference type="PROSITE" id="PS51096">
    <property type="entry name" value="PTS_EIIA_TYPE_4"/>
    <property type="match status" value="1"/>
</dbReference>
<dbReference type="InterPro" id="IPR036662">
    <property type="entry name" value="PTS_EIIA_man-typ_sf"/>
</dbReference>
<keyword evidence="4" id="KW-1185">Reference proteome</keyword>
<gene>
    <name evidence="3" type="ORF">FD21_GL000563</name>
</gene>
<dbReference type="GO" id="GO:0016740">
    <property type="term" value="F:transferase activity"/>
    <property type="evidence" value="ECO:0007669"/>
    <property type="project" value="UniProtKB-KW"/>
</dbReference>
<feature type="domain" description="PTS EIIA type-4" evidence="2">
    <location>
        <begin position="1"/>
        <end position="128"/>
    </location>
</feature>
<dbReference type="Proteomes" id="UP000051576">
    <property type="component" value="Unassembled WGS sequence"/>
</dbReference>
<dbReference type="InterPro" id="IPR004701">
    <property type="entry name" value="PTS_EIIA_man-typ"/>
</dbReference>
<accession>A0A0R2CAV0</accession>
<evidence type="ECO:0000259" key="2">
    <source>
        <dbReference type="PROSITE" id="PS51096"/>
    </source>
</evidence>
<name>A0A0R2CAV0_9LACO</name>
<proteinExistence type="predicted"/>
<sequence>MKYLLLVSHGEFSKGLKNSLSMFAADKIDDVIAVGLKKGESVDQLADRFAKQLDALDKNADFLVLGDMIGGSPLTTICNVLAQHGLLETATILGGMNFPMVLNAIMLKDSLNGDNLVETVLNEAKSALKEFKPRIAGDEDDDEEEI</sequence>
<comment type="caution">
    <text evidence="3">The sequence shown here is derived from an EMBL/GenBank/DDBJ whole genome shotgun (WGS) entry which is preliminary data.</text>
</comment>
<dbReference type="Pfam" id="PF03610">
    <property type="entry name" value="EIIA-man"/>
    <property type="match status" value="1"/>
</dbReference>
<dbReference type="GO" id="GO:0016020">
    <property type="term" value="C:membrane"/>
    <property type="evidence" value="ECO:0007669"/>
    <property type="project" value="InterPro"/>
</dbReference>
<evidence type="ECO:0000313" key="3">
    <source>
        <dbReference type="EMBL" id="KRM88925.1"/>
    </source>
</evidence>
<dbReference type="PANTHER" id="PTHR33799">
    <property type="entry name" value="PTS PERMEASE-RELATED-RELATED"/>
    <property type="match status" value="1"/>
</dbReference>
<dbReference type="InterPro" id="IPR051471">
    <property type="entry name" value="Bacterial_PTS_sugar_comp"/>
</dbReference>
<keyword evidence="1 3" id="KW-0808">Transferase</keyword>
<reference evidence="3 4" key="1">
    <citation type="journal article" date="2015" name="Genome Announc.">
        <title>Expanding the biotechnology potential of lactobacilli through comparative genomics of 213 strains and associated genera.</title>
        <authorList>
            <person name="Sun Z."/>
            <person name="Harris H.M."/>
            <person name="McCann A."/>
            <person name="Guo C."/>
            <person name="Argimon S."/>
            <person name="Zhang W."/>
            <person name="Yang X."/>
            <person name="Jeffery I.B."/>
            <person name="Cooney J.C."/>
            <person name="Kagawa T.F."/>
            <person name="Liu W."/>
            <person name="Song Y."/>
            <person name="Salvetti E."/>
            <person name="Wrobel A."/>
            <person name="Rasinkangas P."/>
            <person name="Parkhill J."/>
            <person name="Rea M.C."/>
            <person name="O'Sullivan O."/>
            <person name="Ritari J."/>
            <person name="Douillard F.P."/>
            <person name="Paul Ross R."/>
            <person name="Yang R."/>
            <person name="Briner A.E."/>
            <person name="Felis G.E."/>
            <person name="de Vos W.M."/>
            <person name="Barrangou R."/>
            <person name="Klaenhammer T.R."/>
            <person name="Caufield P.W."/>
            <person name="Cui Y."/>
            <person name="Zhang H."/>
            <person name="O'Toole P.W."/>
        </authorList>
    </citation>
    <scope>NUCLEOTIDE SEQUENCE [LARGE SCALE GENOMIC DNA]</scope>
    <source>
        <strain evidence="3 4">DSM 20605</strain>
    </source>
</reference>
<dbReference type="AlphaFoldDB" id="A0A0R2CAV0"/>
<organism evidence="3 4">
    <name type="scientific">Liquorilactobacillus vini DSM 20605</name>
    <dbReference type="NCBI Taxonomy" id="1133569"/>
    <lineage>
        <taxon>Bacteria</taxon>
        <taxon>Bacillati</taxon>
        <taxon>Bacillota</taxon>
        <taxon>Bacilli</taxon>
        <taxon>Lactobacillales</taxon>
        <taxon>Lactobacillaceae</taxon>
        <taxon>Liquorilactobacillus</taxon>
    </lineage>
</organism>
<dbReference type="PANTHER" id="PTHR33799:SF1">
    <property type="entry name" value="PTS SYSTEM MANNOSE-SPECIFIC EIIAB COMPONENT-RELATED"/>
    <property type="match status" value="1"/>
</dbReference>
<protein>
    <submittedName>
        <fullName evidence="3">Phosphotransferase system mannose fructose-specific component iia</fullName>
    </submittedName>
</protein>
<dbReference type="RefSeq" id="WP_056970541.1">
    <property type="nucleotide sequence ID" value="NZ_AYYX01000017.1"/>
</dbReference>
<dbReference type="STRING" id="1133569.FD21_GL000563"/>
<evidence type="ECO:0000256" key="1">
    <source>
        <dbReference type="ARBA" id="ARBA00022679"/>
    </source>
</evidence>
<dbReference type="PATRIC" id="fig|1133569.4.peg.601"/>
<evidence type="ECO:0000313" key="4">
    <source>
        <dbReference type="Proteomes" id="UP000051576"/>
    </source>
</evidence>
<dbReference type="EMBL" id="AYYX01000017">
    <property type="protein sequence ID" value="KRM88925.1"/>
    <property type="molecule type" value="Genomic_DNA"/>
</dbReference>
<dbReference type="GO" id="GO:0009401">
    <property type="term" value="P:phosphoenolpyruvate-dependent sugar phosphotransferase system"/>
    <property type="evidence" value="ECO:0007669"/>
    <property type="project" value="InterPro"/>
</dbReference>
<dbReference type="Gene3D" id="3.40.50.510">
    <property type="entry name" value="Phosphotransferase system, mannose-type IIA component"/>
    <property type="match status" value="1"/>
</dbReference>
<dbReference type="SUPFAM" id="SSF53062">
    <property type="entry name" value="PTS system fructose IIA component-like"/>
    <property type="match status" value="1"/>
</dbReference>